<dbReference type="Gene3D" id="3.40.720.10">
    <property type="entry name" value="Alkaline Phosphatase, subunit A"/>
    <property type="match status" value="1"/>
</dbReference>
<gene>
    <name evidence="2" type="ORF">A3H63_02165</name>
</gene>
<dbReference type="PANTHER" id="PTHR31637:SF0">
    <property type="entry name" value="2,3-BISPHOSPHOGLYCERATE-INDEPENDENT PHOSPHOGLYCERATE MUTASE"/>
    <property type="match status" value="1"/>
</dbReference>
<accession>A0A1G1ZSC6</accession>
<dbReference type="Gene3D" id="3.40.1450.10">
    <property type="entry name" value="BPG-independent phosphoglycerate mutase, domain B"/>
    <property type="match status" value="1"/>
</dbReference>
<dbReference type="AlphaFoldDB" id="A0A1G1ZSC6"/>
<evidence type="ECO:0000313" key="3">
    <source>
        <dbReference type="Proteomes" id="UP000176284"/>
    </source>
</evidence>
<dbReference type="InterPro" id="IPR006124">
    <property type="entry name" value="Metalloenzyme"/>
</dbReference>
<dbReference type="PANTHER" id="PTHR31637">
    <property type="entry name" value="2,3-BISPHOSPHOGLYCERATE-INDEPENDENT PHOSPHOGLYCERATE MUTASE"/>
    <property type="match status" value="1"/>
</dbReference>
<comment type="caution">
    <text evidence="2">The sequence shown here is derived from an EMBL/GenBank/DDBJ whole genome shotgun (WGS) entry which is preliminary data.</text>
</comment>
<dbReference type="SUPFAM" id="SSF53649">
    <property type="entry name" value="Alkaline phosphatase-like"/>
    <property type="match status" value="1"/>
</dbReference>
<evidence type="ECO:0000259" key="1">
    <source>
        <dbReference type="Pfam" id="PF01676"/>
    </source>
</evidence>
<dbReference type="GO" id="GO:0005829">
    <property type="term" value="C:cytosol"/>
    <property type="evidence" value="ECO:0007669"/>
    <property type="project" value="TreeGrafter"/>
</dbReference>
<dbReference type="GO" id="GO:0030145">
    <property type="term" value="F:manganese ion binding"/>
    <property type="evidence" value="ECO:0007669"/>
    <property type="project" value="TreeGrafter"/>
</dbReference>
<dbReference type="EMBL" id="MHJM01000021">
    <property type="protein sequence ID" value="OGY67628.1"/>
    <property type="molecule type" value="Genomic_DNA"/>
</dbReference>
<dbReference type="STRING" id="1798410.A3H63_02165"/>
<feature type="domain" description="Metalloenzyme" evidence="1">
    <location>
        <begin position="19"/>
        <end position="216"/>
    </location>
</feature>
<evidence type="ECO:0000313" key="2">
    <source>
        <dbReference type="EMBL" id="OGY67628.1"/>
    </source>
</evidence>
<dbReference type="InterPro" id="IPR036646">
    <property type="entry name" value="PGAM_B_sf"/>
</dbReference>
<proteinExistence type="predicted"/>
<organism evidence="2 3">
    <name type="scientific">Candidatus Harrisonbacteria bacterium RIFCSPLOWO2_02_FULL_45_10c</name>
    <dbReference type="NCBI Taxonomy" id="1798410"/>
    <lineage>
        <taxon>Bacteria</taxon>
        <taxon>Candidatus Harrisoniibacteriota</taxon>
    </lineage>
</organism>
<dbReference type="Pfam" id="PF01676">
    <property type="entry name" value="Metalloenzyme"/>
    <property type="match status" value="1"/>
</dbReference>
<sequence>MTQYADSFQVPVAYSSEKITQPLAKVLSDSGKSQLHIAETEKYAHVTYFFNGYQEPPFPNEYRILVPSHGVSSHAEKPEMQASEITARAIETIREKSFDFLLVNYANADIIAHTGNYEAAKIAVKIIDDSVGSLIRAVLEQNAVMIITSDHGNIENMINPKTGAATTTHDLSPVPIYIIGNEFAKPKSASEIAAAENEVSGILSDVAPTILSLLDIPKPAEMTGQNLLPILKS</sequence>
<reference evidence="2 3" key="1">
    <citation type="journal article" date="2016" name="Nat. Commun.">
        <title>Thousands of microbial genomes shed light on interconnected biogeochemical processes in an aquifer system.</title>
        <authorList>
            <person name="Anantharaman K."/>
            <person name="Brown C.T."/>
            <person name="Hug L.A."/>
            <person name="Sharon I."/>
            <person name="Castelle C.J."/>
            <person name="Probst A.J."/>
            <person name="Thomas B.C."/>
            <person name="Singh A."/>
            <person name="Wilkins M.J."/>
            <person name="Karaoz U."/>
            <person name="Brodie E.L."/>
            <person name="Williams K.H."/>
            <person name="Hubbard S.S."/>
            <person name="Banfield J.F."/>
        </authorList>
    </citation>
    <scope>NUCLEOTIDE SEQUENCE [LARGE SCALE GENOMIC DNA]</scope>
</reference>
<dbReference type="InterPro" id="IPR017850">
    <property type="entry name" value="Alkaline_phosphatase_core_sf"/>
</dbReference>
<dbReference type="GO" id="GO:0006007">
    <property type="term" value="P:glucose catabolic process"/>
    <property type="evidence" value="ECO:0007669"/>
    <property type="project" value="InterPro"/>
</dbReference>
<dbReference type="Proteomes" id="UP000176284">
    <property type="component" value="Unassembled WGS sequence"/>
</dbReference>
<dbReference type="InterPro" id="IPR005995">
    <property type="entry name" value="Pgm_bpd_ind"/>
</dbReference>
<protein>
    <recommendedName>
        <fullName evidence="1">Metalloenzyme domain-containing protein</fullName>
    </recommendedName>
</protein>
<dbReference type="GO" id="GO:0004619">
    <property type="term" value="F:phosphoglycerate mutase activity"/>
    <property type="evidence" value="ECO:0007669"/>
    <property type="project" value="InterPro"/>
</dbReference>
<name>A0A1G1ZSC6_9BACT</name>